<dbReference type="Proteomes" id="UP000824533">
    <property type="component" value="Linkage Group LG27"/>
</dbReference>
<reference evidence="1 2" key="1">
    <citation type="journal article" date="2021" name="Front. Genet.">
        <title>Chromosome-Level Genome Assembly Reveals Significant Gene Expansion in the Toll and IMD Signaling Pathways of Dendrolimus kikuchii.</title>
        <authorList>
            <person name="Zhou J."/>
            <person name="Wu P."/>
            <person name="Xiong Z."/>
            <person name="Liu N."/>
            <person name="Zhao N."/>
            <person name="Ji M."/>
            <person name="Qiu Y."/>
            <person name="Yang B."/>
        </authorList>
    </citation>
    <scope>NUCLEOTIDE SEQUENCE [LARGE SCALE GENOMIC DNA]</scope>
    <source>
        <strain evidence="1">Ann1</strain>
    </source>
</reference>
<dbReference type="EMBL" id="CM034413">
    <property type="protein sequence ID" value="KAJ0170594.1"/>
    <property type="molecule type" value="Genomic_DNA"/>
</dbReference>
<accession>A0ACC1CG88</accession>
<evidence type="ECO:0000313" key="1">
    <source>
        <dbReference type="EMBL" id="KAJ0170594.1"/>
    </source>
</evidence>
<proteinExistence type="predicted"/>
<name>A0ACC1CG88_9NEOP</name>
<protein>
    <submittedName>
        <fullName evidence="1">Uncharacterized protein</fullName>
    </submittedName>
</protein>
<gene>
    <name evidence="1" type="ORF">K1T71_013965</name>
</gene>
<keyword evidence="2" id="KW-1185">Reference proteome</keyword>
<comment type="caution">
    <text evidence="1">The sequence shown here is derived from an EMBL/GenBank/DDBJ whole genome shotgun (WGS) entry which is preliminary data.</text>
</comment>
<organism evidence="1 2">
    <name type="scientific">Dendrolimus kikuchii</name>
    <dbReference type="NCBI Taxonomy" id="765133"/>
    <lineage>
        <taxon>Eukaryota</taxon>
        <taxon>Metazoa</taxon>
        <taxon>Ecdysozoa</taxon>
        <taxon>Arthropoda</taxon>
        <taxon>Hexapoda</taxon>
        <taxon>Insecta</taxon>
        <taxon>Pterygota</taxon>
        <taxon>Neoptera</taxon>
        <taxon>Endopterygota</taxon>
        <taxon>Lepidoptera</taxon>
        <taxon>Glossata</taxon>
        <taxon>Ditrysia</taxon>
        <taxon>Bombycoidea</taxon>
        <taxon>Lasiocampidae</taxon>
        <taxon>Dendrolimus</taxon>
    </lineage>
</organism>
<evidence type="ECO:0000313" key="2">
    <source>
        <dbReference type="Proteomes" id="UP000824533"/>
    </source>
</evidence>
<sequence>METTQMSHHIKIAAMFFILHTVTCSPVKSADRPVHEIINEQARSDDVRLFLPYANPLAGNSLQNAKIHAQHQQAMFDAERKRQHRAQIMRWNQAPTKADSYMRAYHDLQETHQLELEKEQSTIYEKLISPVPPPVKQEIPKQKADIDNAKRNIDRGLKKPRNQRSRAIFEEMKLTTATAPPVRQQNPTGKPVRVAPKRQDNVNLRQSLKNTQVKKETLIDKHGPEITTFIADDDVVNRNHRSYGSLEYHKFIPNVHGTVQIAPAPAYDQGVYIKSRGNIGYATTYKPTYLPNKLYTNIFPSKTQYIYPKQYGQEYNRYINSNEYAHYLNAQNIGALQTLLQKRPQEQANELNTLVENYSTESQESISHPLVYHYVQNQPLYQNYQPAYGGNAINYANYNHNYQIPATSGEVTDHTPLNTAINNVLPKPEPIVPYVQQTITTQVPHIIQPEVTNHFNDQKQVLLSIPPTQVAVEQQNVKYFGDISTEQPRVTEYYKPEYKPVISHKPVIPHKPIIPHKPAIPQKPVVHFLDHNRYGEVSQSYYHHNNRPGVQHLNDDGVGVSAYGDEDLHYAANYEFGYRVKDVHAGNDFGHYENKNGRKTDGHYHVLLPDGRMQKVSYTAGPGGFHADISYDHLH</sequence>